<organism evidence="2">
    <name type="scientific">marine sediment metagenome</name>
    <dbReference type="NCBI Taxonomy" id="412755"/>
    <lineage>
        <taxon>unclassified sequences</taxon>
        <taxon>metagenomes</taxon>
        <taxon>ecological metagenomes</taxon>
    </lineage>
</organism>
<sequence length="179" mass="20012">YEILCWVGVGLMVVGIFSSMSSGPMLAAILSILFIVFYRWRKYWKPVAIIIIVMCGSVEVISNRHFYDILGGFTLVPATAWYRSKLIDVALFEGGMSGHWLTGYGLFVDPGWGPLIDGRDHTDAVNHYVLILARYGLIGLVPFLVMCTMAVKRLIDAYKASIYDSDKWLVWCLSAGLFG</sequence>
<feature type="non-terminal residue" evidence="2">
    <location>
        <position position="179"/>
    </location>
</feature>
<feature type="non-terminal residue" evidence="2">
    <location>
        <position position="1"/>
    </location>
</feature>
<keyword evidence="1" id="KW-0472">Membrane</keyword>
<accession>X1W0T3</accession>
<feature type="transmembrane region" description="Helical" evidence="1">
    <location>
        <begin position="128"/>
        <end position="151"/>
    </location>
</feature>
<dbReference type="AlphaFoldDB" id="X1W0T3"/>
<dbReference type="EMBL" id="BARW01038142">
    <property type="protein sequence ID" value="GAJ20755.1"/>
    <property type="molecule type" value="Genomic_DNA"/>
</dbReference>
<gene>
    <name evidence="2" type="ORF">S12H4_58646</name>
</gene>
<reference evidence="2" key="1">
    <citation type="journal article" date="2014" name="Front. Microbiol.">
        <title>High frequency of phylogenetically diverse reductive dehalogenase-homologous genes in deep subseafloor sedimentary metagenomes.</title>
        <authorList>
            <person name="Kawai M."/>
            <person name="Futagami T."/>
            <person name="Toyoda A."/>
            <person name="Takaki Y."/>
            <person name="Nishi S."/>
            <person name="Hori S."/>
            <person name="Arai W."/>
            <person name="Tsubouchi T."/>
            <person name="Morono Y."/>
            <person name="Uchiyama I."/>
            <person name="Ito T."/>
            <person name="Fujiyama A."/>
            <person name="Inagaki F."/>
            <person name="Takami H."/>
        </authorList>
    </citation>
    <scope>NUCLEOTIDE SEQUENCE</scope>
    <source>
        <strain evidence="2">Expedition CK06-06</strain>
    </source>
</reference>
<feature type="transmembrane region" description="Helical" evidence="1">
    <location>
        <begin position="43"/>
        <end position="60"/>
    </location>
</feature>
<evidence type="ECO:0000256" key="1">
    <source>
        <dbReference type="SAM" id="Phobius"/>
    </source>
</evidence>
<proteinExistence type="predicted"/>
<keyword evidence="1" id="KW-0812">Transmembrane</keyword>
<name>X1W0T3_9ZZZZ</name>
<feature type="transmembrane region" description="Helical" evidence="1">
    <location>
        <begin position="6"/>
        <end position="36"/>
    </location>
</feature>
<evidence type="ECO:0000313" key="2">
    <source>
        <dbReference type="EMBL" id="GAJ20755.1"/>
    </source>
</evidence>
<protein>
    <recommendedName>
        <fullName evidence="3">O-antigen ligase domain-containing protein</fullName>
    </recommendedName>
</protein>
<comment type="caution">
    <text evidence="2">The sequence shown here is derived from an EMBL/GenBank/DDBJ whole genome shotgun (WGS) entry which is preliminary data.</text>
</comment>
<evidence type="ECO:0008006" key="3">
    <source>
        <dbReference type="Google" id="ProtNLM"/>
    </source>
</evidence>
<keyword evidence="1" id="KW-1133">Transmembrane helix</keyword>